<protein>
    <submittedName>
        <fullName evidence="4">Sfi1-domain-containing protein</fullName>
    </submittedName>
</protein>
<reference evidence="4" key="1">
    <citation type="journal article" date="2023" name="Mol. Phylogenet. Evol.">
        <title>Genome-scale phylogeny and comparative genomics of the fungal order Sordariales.</title>
        <authorList>
            <person name="Hensen N."/>
            <person name="Bonometti L."/>
            <person name="Westerberg I."/>
            <person name="Brannstrom I.O."/>
            <person name="Guillou S."/>
            <person name="Cros-Aarteil S."/>
            <person name="Calhoun S."/>
            <person name="Haridas S."/>
            <person name="Kuo A."/>
            <person name="Mondo S."/>
            <person name="Pangilinan J."/>
            <person name="Riley R."/>
            <person name="LaButti K."/>
            <person name="Andreopoulos B."/>
            <person name="Lipzen A."/>
            <person name="Chen C."/>
            <person name="Yan M."/>
            <person name="Daum C."/>
            <person name="Ng V."/>
            <person name="Clum A."/>
            <person name="Steindorff A."/>
            <person name="Ohm R.A."/>
            <person name="Martin F."/>
            <person name="Silar P."/>
            <person name="Natvig D.O."/>
            <person name="Lalanne C."/>
            <person name="Gautier V."/>
            <person name="Ament-Velasquez S.L."/>
            <person name="Kruys A."/>
            <person name="Hutchinson M.I."/>
            <person name="Powell A.J."/>
            <person name="Barry K."/>
            <person name="Miller A.N."/>
            <person name="Grigoriev I.V."/>
            <person name="Debuchy R."/>
            <person name="Gladieux P."/>
            <person name="Hiltunen Thoren M."/>
            <person name="Johannesson H."/>
        </authorList>
    </citation>
    <scope>NUCLEOTIDE SEQUENCE</scope>
    <source>
        <strain evidence="4">CBS 508.74</strain>
    </source>
</reference>
<name>A0AAN6QCA8_9PEZI</name>
<evidence type="ECO:0000256" key="1">
    <source>
        <dbReference type="SAM" id="Coils"/>
    </source>
</evidence>
<keyword evidence="1" id="KW-0175">Coiled coil</keyword>
<dbReference type="InterPro" id="IPR013665">
    <property type="entry name" value="Sfi1_dom"/>
</dbReference>
<feature type="compositionally biased region" description="Polar residues" evidence="2">
    <location>
        <begin position="152"/>
        <end position="162"/>
    </location>
</feature>
<feature type="coiled-coil region" evidence="1">
    <location>
        <begin position="194"/>
        <end position="224"/>
    </location>
</feature>
<evidence type="ECO:0000259" key="3">
    <source>
        <dbReference type="Pfam" id="PF08457"/>
    </source>
</evidence>
<organism evidence="4 5">
    <name type="scientific">Canariomyces notabilis</name>
    <dbReference type="NCBI Taxonomy" id="2074819"/>
    <lineage>
        <taxon>Eukaryota</taxon>
        <taxon>Fungi</taxon>
        <taxon>Dikarya</taxon>
        <taxon>Ascomycota</taxon>
        <taxon>Pezizomycotina</taxon>
        <taxon>Sordariomycetes</taxon>
        <taxon>Sordariomycetidae</taxon>
        <taxon>Sordariales</taxon>
        <taxon>Chaetomiaceae</taxon>
        <taxon>Canariomyces</taxon>
    </lineage>
</organism>
<dbReference type="Pfam" id="PF08457">
    <property type="entry name" value="Sfi1"/>
    <property type="match status" value="1"/>
</dbReference>
<feature type="domain" description="Sfi1 spindle body" evidence="3">
    <location>
        <begin position="278"/>
        <end position="840"/>
    </location>
</feature>
<gene>
    <name evidence="4" type="ORF">N656DRAFT_849362</name>
</gene>
<feature type="region of interest" description="Disordered" evidence="2">
    <location>
        <begin position="1"/>
        <end position="21"/>
    </location>
</feature>
<evidence type="ECO:0000256" key="2">
    <source>
        <dbReference type="SAM" id="MobiDB-lite"/>
    </source>
</evidence>
<keyword evidence="5" id="KW-1185">Reference proteome</keyword>
<proteinExistence type="predicted"/>
<dbReference type="RefSeq" id="XP_064665128.1">
    <property type="nucleotide sequence ID" value="XM_064819341.1"/>
</dbReference>
<dbReference type="AlphaFoldDB" id="A0AAN6QCA8"/>
<dbReference type="EMBL" id="MU853372">
    <property type="protein sequence ID" value="KAK4107558.1"/>
    <property type="molecule type" value="Genomic_DNA"/>
</dbReference>
<dbReference type="GeneID" id="89943467"/>
<feature type="region of interest" description="Disordered" evidence="2">
    <location>
        <begin position="130"/>
        <end position="192"/>
    </location>
</feature>
<reference evidence="4" key="2">
    <citation type="submission" date="2023-05" db="EMBL/GenBank/DDBJ databases">
        <authorList>
            <consortium name="Lawrence Berkeley National Laboratory"/>
            <person name="Steindorff A."/>
            <person name="Hensen N."/>
            <person name="Bonometti L."/>
            <person name="Westerberg I."/>
            <person name="Brannstrom I.O."/>
            <person name="Guillou S."/>
            <person name="Cros-Aarteil S."/>
            <person name="Calhoun S."/>
            <person name="Haridas S."/>
            <person name="Kuo A."/>
            <person name="Mondo S."/>
            <person name="Pangilinan J."/>
            <person name="Riley R."/>
            <person name="Labutti K."/>
            <person name="Andreopoulos B."/>
            <person name="Lipzen A."/>
            <person name="Chen C."/>
            <person name="Yanf M."/>
            <person name="Daum C."/>
            <person name="Ng V."/>
            <person name="Clum A."/>
            <person name="Ohm R."/>
            <person name="Martin F."/>
            <person name="Silar P."/>
            <person name="Natvig D."/>
            <person name="Lalanne C."/>
            <person name="Gautier V."/>
            <person name="Ament-Velasquez S.L."/>
            <person name="Kruys A."/>
            <person name="Hutchinson M.I."/>
            <person name="Powell A.J."/>
            <person name="Barry K."/>
            <person name="Miller A.N."/>
            <person name="Grigoriev I.V."/>
            <person name="Debuchy R."/>
            <person name="Gladieux P."/>
            <person name="Thoren M.H."/>
            <person name="Johannesson H."/>
        </authorList>
    </citation>
    <scope>NUCLEOTIDE SEQUENCE</scope>
    <source>
        <strain evidence="4">CBS 508.74</strain>
    </source>
</reference>
<evidence type="ECO:0000313" key="4">
    <source>
        <dbReference type="EMBL" id="KAK4107558.1"/>
    </source>
</evidence>
<evidence type="ECO:0000313" key="5">
    <source>
        <dbReference type="Proteomes" id="UP001302812"/>
    </source>
</evidence>
<accession>A0AAN6QCA8</accession>
<dbReference type="Proteomes" id="UP001302812">
    <property type="component" value="Unassembled WGS sequence"/>
</dbReference>
<feature type="region of interest" description="Disordered" evidence="2">
    <location>
        <begin position="919"/>
        <end position="961"/>
    </location>
</feature>
<sequence>MPHQSSPPRQDGRANLSSSSFFSSNSQYTDEDIAVIHAIVTSAEELLPTLPERERLATNALFLAAEIVLPQYGIDPEDVPSHISRLLFKIGGQRSGETLADKLTAVLEGMGIRLEIVSDESLSNTTSLVVDDHSHNTGIGSGPHRLRRHSSAEQPTVSTVTDEPTRGIPVRFSNRARRSSDTTVPTPVDHPHSLRDQERRAAEIQALEEKLELLKQRNTQELLREVVETWRQETFDSKQRRLEAEAVATKYDNDDLLGEVLEIWNQEALDAKQLRLEAEAVAKHAAYVARMERRATRAYEIFTARNVLSHWKDRAKEEVERTAVARRHIVRKRAFGRWHIQHVEDEAKVQNFILSNTLKKWGQATLHNQVRHQVAANWAEQNLSADALTAMLVKTKEGIADDFYLSGLAEECLDTWAARARENQENHHLASVIDERLCLDEAVNVWHEETIEHQYDAYVRTQLFLIQGCQRTLTDWQEQAKLSKVLKQYRAKQEEDAKNSVFQTWLTALHEARRNTALADAFMVKEPAEHWERETKLKLFVRRDEAQTKQAVMDHWALEEKLAWYRRHDENRTKKQVLASFFSAAKQTRSQRLRCEQEADLVSGYYCKIGVMDTWLEETERMAIQTQNANLVCLYRTTTPCLTHWRLSTQEKASQDAYLRRKADQHRDRALVLSVLDDWPTIAETTRRAKMMSKLRKFRYEYKVELAQTCLSKWLSATADAISDGNEAYNIAVHYKREDINDCLDYWKDTANRAQEIRQIAADAELEVYCGKWQSRLLEEQENMQDAIDYDAEKTRAACMEKWEFQTLQQESRRNMAATVQEKNDRRMCSSLLSEWQRKAVPEAAAARIDPRLNSTISRRSIRQQLALQSSIAGGGGPTASQLFNLPTDNSVRFSTATTAATGRSSVQLGPMAEFDEESFHPDAESNDPGFMSTPTKWTGSARPLGYRPSSTTTPSAVLPSPYERELRARYSIRGASRLGGTFADIMEDSAEDGYR</sequence>
<comment type="caution">
    <text evidence="4">The sequence shown here is derived from an EMBL/GenBank/DDBJ whole genome shotgun (WGS) entry which is preliminary data.</text>
</comment>